<dbReference type="OrthoDB" id="9803687at2"/>
<gene>
    <name evidence="6" type="primary">mmuM</name>
    <name evidence="6" type="ORF">ANTHELSMS3_02049</name>
</gene>
<evidence type="ECO:0000256" key="2">
    <source>
        <dbReference type="ARBA" id="ARBA00022679"/>
    </source>
</evidence>
<accession>A0A222E3E8</accession>
<dbReference type="Gene3D" id="3.20.20.330">
    <property type="entry name" value="Homocysteine-binding-like domain"/>
    <property type="match status" value="1"/>
</dbReference>
<feature type="binding site" evidence="3 4">
    <location>
        <position position="283"/>
    </location>
    <ligand>
        <name>Zn(2+)</name>
        <dbReference type="ChEBI" id="CHEBI:29105"/>
    </ligand>
</feature>
<dbReference type="GO" id="GO:0009086">
    <property type="term" value="P:methionine biosynthetic process"/>
    <property type="evidence" value="ECO:0007669"/>
    <property type="project" value="InterPro"/>
</dbReference>
<dbReference type="PANTHER" id="PTHR11103">
    <property type="entry name" value="SLR1189 PROTEIN"/>
    <property type="match status" value="1"/>
</dbReference>
<dbReference type="EC" id="2.1.1.10" evidence="6"/>
<dbReference type="SUPFAM" id="SSF82282">
    <property type="entry name" value="Homocysteine S-methyltransferase"/>
    <property type="match status" value="1"/>
</dbReference>
<proteinExistence type="predicted"/>
<dbReference type="InterPro" id="IPR017226">
    <property type="entry name" value="BHMT-like"/>
</dbReference>
<dbReference type="KEGG" id="aht:ANTHELSMS3_02049"/>
<dbReference type="AlphaFoldDB" id="A0A222E3E8"/>
<organism evidence="6 7">
    <name type="scientific">Antarctobacter heliothermus</name>
    <dbReference type="NCBI Taxonomy" id="74033"/>
    <lineage>
        <taxon>Bacteria</taxon>
        <taxon>Pseudomonadati</taxon>
        <taxon>Pseudomonadota</taxon>
        <taxon>Alphaproteobacteria</taxon>
        <taxon>Rhodobacterales</taxon>
        <taxon>Roseobacteraceae</taxon>
        <taxon>Antarctobacter</taxon>
    </lineage>
</organism>
<keyword evidence="2 4" id="KW-0808">Transferase</keyword>
<dbReference type="Pfam" id="PF02574">
    <property type="entry name" value="S-methyl_trans"/>
    <property type="match status" value="1"/>
</dbReference>
<keyword evidence="1 4" id="KW-0489">Methyltransferase</keyword>
<feature type="domain" description="Hcy-binding" evidence="5">
    <location>
        <begin position="1"/>
        <end position="298"/>
    </location>
</feature>
<reference evidence="6 7" key="1">
    <citation type="submission" date="2017-07" db="EMBL/GenBank/DDBJ databases">
        <title>Genome Sequence of Antarctobacter heliothermus Strain SMS3 Isolated from a culture of the Diatom Skeletonema marinoi.</title>
        <authorList>
            <person name="Topel M."/>
            <person name="Pinder M.I.M."/>
            <person name="Johansson O.N."/>
            <person name="Kourtchenko O."/>
            <person name="Godhe A."/>
            <person name="Clarke A.K."/>
        </authorList>
    </citation>
    <scope>NUCLEOTIDE SEQUENCE [LARGE SCALE GENOMIC DNA]</scope>
    <source>
        <strain evidence="6 7">SMS3</strain>
    </source>
</reference>
<comment type="cofactor">
    <cofactor evidence="3">
        <name>Zn(2+)</name>
        <dbReference type="ChEBI" id="CHEBI:29105"/>
    </cofactor>
    <text evidence="3">Binds 1 zinc ion per subunit.</text>
</comment>
<dbReference type="PROSITE" id="PS50970">
    <property type="entry name" value="HCY"/>
    <property type="match status" value="1"/>
</dbReference>
<name>A0A222E3E8_9RHOB</name>
<evidence type="ECO:0000256" key="3">
    <source>
        <dbReference type="PIRSR" id="PIRSR037505-2"/>
    </source>
</evidence>
<keyword evidence="3 4" id="KW-0479">Metal-binding</keyword>
<dbReference type="GO" id="GO:0008270">
    <property type="term" value="F:zinc ion binding"/>
    <property type="evidence" value="ECO:0007669"/>
    <property type="project" value="InterPro"/>
</dbReference>
<dbReference type="PANTHER" id="PTHR11103:SF18">
    <property type="entry name" value="SLR1189 PROTEIN"/>
    <property type="match status" value="1"/>
</dbReference>
<feature type="binding site" evidence="3 4">
    <location>
        <position position="284"/>
    </location>
    <ligand>
        <name>Zn(2+)</name>
        <dbReference type="ChEBI" id="CHEBI:29105"/>
    </ligand>
</feature>
<dbReference type="GO" id="GO:0032259">
    <property type="term" value="P:methylation"/>
    <property type="evidence" value="ECO:0007669"/>
    <property type="project" value="UniProtKB-KW"/>
</dbReference>
<keyword evidence="7" id="KW-1185">Reference proteome</keyword>
<feature type="binding site" evidence="3 4">
    <location>
        <position position="210"/>
    </location>
    <ligand>
        <name>Zn(2+)</name>
        <dbReference type="ChEBI" id="CHEBI:29105"/>
    </ligand>
</feature>
<protein>
    <submittedName>
        <fullName evidence="6">Homocysteine S-methyltransferase</fullName>
        <ecNumber evidence="6">2.1.1.10</ecNumber>
    </submittedName>
</protein>
<dbReference type="RefSeq" id="WP_094034754.1">
    <property type="nucleotide sequence ID" value="NZ_CP022540.1"/>
</dbReference>
<dbReference type="InterPro" id="IPR003726">
    <property type="entry name" value="HCY_dom"/>
</dbReference>
<dbReference type="InterPro" id="IPR036589">
    <property type="entry name" value="HCY_dom_sf"/>
</dbReference>
<dbReference type="GO" id="GO:0008168">
    <property type="term" value="F:methyltransferase activity"/>
    <property type="evidence" value="ECO:0007669"/>
    <property type="project" value="UniProtKB-UniRule"/>
</dbReference>
<dbReference type="Proteomes" id="UP000203589">
    <property type="component" value="Chromosome"/>
</dbReference>
<dbReference type="EMBL" id="CP022540">
    <property type="protein sequence ID" value="ASP20729.1"/>
    <property type="molecule type" value="Genomic_DNA"/>
</dbReference>
<evidence type="ECO:0000256" key="1">
    <source>
        <dbReference type="ARBA" id="ARBA00022603"/>
    </source>
</evidence>
<dbReference type="PIRSF" id="PIRSF037505">
    <property type="entry name" value="Betaine_HMT"/>
    <property type="match status" value="1"/>
</dbReference>
<evidence type="ECO:0000313" key="6">
    <source>
        <dbReference type="EMBL" id="ASP20729.1"/>
    </source>
</evidence>
<keyword evidence="3 4" id="KW-0862">Zinc</keyword>
<sequence length="306" mass="31837">MTAITLLDGGMGQELIQRSGQPASPLWSTQVVIDRPGLVAEVHRDYADAGATVATTNTYAIHRDRLRGGAGNHYAADGATIPDMQDQFNALHHAALAEADAVRDRCRLAGSIGPLGASYRADLHPDLDTAIPLYAEVAGLLAPRVDLLIFETIASLDAARACLTAGRQTDKPVWLAFTVDDEDGTRLRSGEPLAEAARIASEADAALANCSAPEAMPAALGALSGSGVPLGAYANAFTMITKAFLDGGSTAASLQARRDMSPAIYAEHAMTWIDAGATIVGGCCETGPAHIAEIARRLRAAGHEIT</sequence>
<evidence type="ECO:0000313" key="7">
    <source>
        <dbReference type="Proteomes" id="UP000203589"/>
    </source>
</evidence>
<evidence type="ECO:0000256" key="4">
    <source>
        <dbReference type="PROSITE-ProRule" id="PRU00333"/>
    </source>
</evidence>
<evidence type="ECO:0000259" key="5">
    <source>
        <dbReference type="PROSITE" id="PS50970"/>
    </source>
</evidence>